<keyword evidence="2" id="KW-1185">Reference proteome</keyword>
<reference evidence="1 2" key="1">
    <citation type="submission" date="2022-04" db="EMBL/GenBank/DDBJ databases">
        <title>Chromosome-level reference genomes for two strains of Caenorhabditis briggsae: an improved platform for comparative genomics.</title>
        <authorList>
            <person name="Stevens L."/>
            <person name="Andersen E."/>
        </authorList>
    </citation>
    <scope>NUCLEOTIDE SEQUENCE [LARGE SCALE GENOMIC DNA]</scope>
    <source>
        <strain evidence="1">VX34</strain>
        <tissue evidence="1">Whole-organism</tissue>
    </source>
</reference>
<accession>A0AAE9FKZ7</accession>
<evidence type="ECO:0000313" key="2">
    <source>
        <dbReference type="Proteomes" id="UP000829354"/>
    </source>
</evidence>
<dbReference type="Proteomes" id="UP000829354">
    <property type="component" value="Chromosome X"/>
</dbReference>
<evidence type="ECO:0000313" key="1">
    <source>
        <dbReference type="EMBL" id="UMM43528.1"/>
    </source>
</evidence>
<proteinExistence type="predicted"/>
<organism evidence="1 2">
    <name type="scientific">Caenorhabditis briggsae</name>
    <dbReference type="NCBI Taxonomy" id="6238"/>
    <lineage>
        <taxon>Eukaryota</taxon>
        <taxon>Metazoa</taxon>
        <taxon>Ecdysozoa</taxon>
        <taxon>Nematoda</taxon>
        <taxon>Chromadorea</taxon>
        <taxon>Rhabditida</taxon>
        <taxon>Rhabditina</taxon>
        <taxon>Rhabditomorpha</taxon>
        <taxon>Rhabditoidea</taxon>
        <taxon>Rhabditidae</taxon>
        <taxon>Peloderinae</taxon>
        <taxon>Caenorhabditis</taxon>
    </lineage>
</organism>
<sequence length="126" mass="13775">MEGYGIGGDKGKASVYGLVFSFTKPLSSTGHQKTISDVYPEFADARKARICVQDKGYPPRMEKMNELSQSTIKTKTDYCALDANTRSQETFVFGVTKSLSSTGLQKTSAMSPELVDTRKTEICVQG</sequence>
<dbReference type="EMBL" id="CP092625">
    <property type="protein sequence ID" value="UMM43528.1"/>
    <property type="molecule type" value="Genomic_DNA"/>
</dbReference>
<gene>
    <name evidence="1" type="ORF">L5515_018999</name>
</gene>
<protein>
    <submittedName>
        <fullName evidence="1">Uncharacterized protein</fullName>
    </submittedName>
</protein>
<name>A0AAE9FKZ7_CAEBR</name>
<dbReference type="AlphaFoldDB" id="A0AAE9FKZ7"/>